<proteinExistence type="predicted"/>
<evidence type="ECO:0000259" key="1">
    <source>
        <dbReference type="Pfam" id="PF01425"/>
    </source>
</evidence>
<comment type="caution">
    <text evidence="2">The sequence shown here is derived from an EMBL/GenBank/DDBJ whole genome shotgun (WGS) entry which is preliminary data.</text>
</comment>
<organism evidence="2 3">
    <name type="scientific">Colletotrichum karsti</name>
    <dbReference type="NCBI Taxonomy" id="1095194"/>
    <lineage>
        <taxon>Eukaryota</taxon>
        <taxon>Fungi</taxon>
        <taxon>Dikarya</taxon>
        <taxon>Ascomycota</taxon>
        <taxon>Pezizomycotina</taxon>
        <taxon>Sordariomycetes</taxon>
        <taxon>Hypocreomycetidae</taxon>
        <taxon>Glomerellales</taxon>
        <taxon>Glomerellaceae</taxon>
        <taxon>Colletotrichum</taxon>
        <taxon>Colletotrichum boninense species complex</taxon>
    </lineage>
</organism>
<dbReference type="Proteomes" id="UP000781932">
    <property type="component" value="Unassembled WGS sequence"/>
</dbReference>
<dbReference type="Pfam" id="PF01425">
    <property type="entry name" value="Amidase"/>
    <property type="match status" value="2"/>
</dbReference>
<dbReference type="InterPro" id="IPR023631">
    <property type="entry name" value="Amidase_dom"/>
</dbReference>
<dbReference type="OrthoDB" id="566138at2759"/>
<feature type="domain" description="Amidase" evidence="1">
    <location>
        <begin position="31"/>
        <end position="338"/>
    </location>
</feature>
<dbReference type="PANTHER" id="PTHR42678:SF11">
    <property type="entry name" value="AMIDASE FAMILY PROTEIN"/>
    <property type="match status" value="1"/>
</dbReference>
<evidence type="ECO:0000313" key="3">
    <source>
        <dbReference type="Proteomes" id="UP000781932"/>
    </source>
</evidence>
<accession>A0A9P6HSD6</accession>
<dbReference type="AlphaFoldDB" id="A0A9P6HSD6"/>
<keyword evidence="3" id="KW-1185">Reference proteome</keyword>
<dbReference type="PANTHER" id="PTHR42678">
    <property type="entry name" value="AMIDASE"/>
    <property type="match status" value="1"/>
</dbReference>
<dbReference type="EMBL" id="JAATWM020000063">
    <property type="protein sequence ID" value="KAF9869873.1"/>
    <property type="molecule type" value="Genomic_DNA"/>
</dbReference>
<dbReference type="InterPro" id="IPR036928">
    <property type="entry name" value="AS_sf"/>
</dbReference>
<gene>
    <name evidence="2" type="ORF">CkaCkLH20_12672</name>
</gene>
<name>A0A9P6HSD6_9PEZI</name>
<protein>
    <submittedName>
        <fullName evidence="2">Amidase</fullName>
    </submittedName>
</protein>
<reference evidence="2" key="1">
    <citation type="submission" date="2020-03" db="EMBL/GenBank/DDBJ databases">
        <authorList>
            <person name="He L."/>
        </authorList>
    </citation>
    <scope>NUCLEOTIDE SEQUENCE</scope>
    <source>
        <strain evidence="2">CkLH20</strain>
    </source>
</reference>
<dbReference type="Gene3D" id="3.90.1300.10">
    <property type="entry name" value="Amidase signature (AS) domain"/>
    <property type="match status" value="1"/>
</dbReference>
<sequence>MTLIETLDITQASICQLQDALSNTTLTSVDLIARFLHRIGKLDHRGPLLNSVCVLNPRVFEEAQASDDYRASGKPPRPLEGIPFTIKDSFQAKGLTVAAGSPAFEHLVASSDAAVVQRLRNAGAVLIGKTNMPPMADGGSQRGLYGRSLSPYNPTYLCTSFASGSSYGSGVATAASFAPIGLGSETVSSGRAPASHNALVGYSPSRGVVSSRGLWPLYPTCDVVVPHTKSVSDMLSLLNVIVADDEEPVGDFWREQTVVPIPFASDIRPRDYLSLMDPDSLKGRRIAVPKCYVGKKTSSGYSVVFTEATGLLWGQARAELENLGATITETDFPLIENYSEQHFPGQAANVPGVPETWMAIERCQMIATAWDDFLRYNSDPNCPRLDCVDTRKINPGFAPMDDPAEFTELQNHVRYAEMIDFIRNRPDKIHDLPGCAEALVALEAARKRDLEDWMDQNSFDVIVFPTNGDVGRADSEENRESMLHTLQDGVKYSNGNRAMKHLGVPAVTVPMGTMSDKKMPVGLTFAGKAWSDNDLLRYAFAFENATKRREVPSNAPALETDFVKLSRGSLQGSVGPDLVITDVCVEKFSEEDEEVRSVSIQGSIHPGDTSAIVESILVYVNGDLSAPVTSKATKWAWNSKLRRRLVAEKYPAPSKLLRDQFMVVVIAHASNGRSMGQLIMLE</sequence>
<evidence type="ECO:0000313" key="2">
    <source>
        <dbReference type="EMBL" id="KAF9869873.1"/>
    </source>
</evidence>
<feature type="domain" description="Amidase" evidence="1">
    <location>
        <begin position="446"/>
        <end position="536"/>
    </location>
</feature>
<dbReference type="SUPFAM" id="SSF75304">
    <property type="entry name" value="Amidase signature (AS) enzymes"/>
    <property type="match status" value="1"/>
</dbReference>
<dbReference type="RefSeq" id="XP_038739334.1">
    <property type="nucleotide sequence ID" value="XM_038895385.1"/>
</dbReference>
<dbReference type="GeneID" id="62168459"/>
<dbReference type="NCBIfam" id="NF005127">
    <property type="entry name" value="PRK06565.1"/>
    <property type="match status" value="1"/>
</dbReference>
<reference evidence="2" key="2">
    <citation type="submission" date="2020-11" db="EMBL/GenBank/DDBJ databases">
        <title>Whole genome sequencing of Colletotrichum sp.</title>
        <authorList>
            <person name="Li H."/>
        </authorList>
    </citation>
    <scope>NUCLEOTIDE SEQUENCE</scope>
    <source>
        <strain evidence="2">CkLH20</strain>
    </source>
</reference>